<dbReference type="AlphaFoldDB" id="A0A1G8ENU8"/>
<reference evidence="2 3" key="1">
    <citation type="submission" date="2016-10" db="EMBL/GenBank/DDBJ databases">
        <authorList>
            <person name="de Groot N.N."/>
        </authorList>
    </citation>
    <scope>NUCLEOTIDE SEQUENCE [LARGE SCALE GENOMIC DNA]</scope>
    <source>
        <strain evidence="2 3">CGMCC 4.6533</strain>
    </source>
</reference>
<dbReference type="InterPro" id="IPR013216">
    <property type="entry name" value="Methyltransf_11"/>
</dbReference>
<dbReference type="PANTHER" id="PTHR45036:SF1">
    <property type="entry name" value="METHYLTRANSFERASE LIKE 7A"/>
    <property type="match status" value="1"/>
</dbReference>
<dbReference type="EMBL" id="FNDJ01000003">
    <property type="protein sequence ID" value="SDH71586.1"/>
    <property type="molecule type" value="Genomic_DNA"/>
</dbReference>
<name>A0A1G8ENU8_9ACTN</name>
<dbReference type="STRING" id="633440.SAMN05421869_10353"/>
<dbReference type="SUPFAM" id="SSF53335">
    <property type="entry name" value="S-adenosyl-L-methionine-dependent methyltransferases"/>
    <property type="match status" value="1"/>
</dbReference>
<dbReference type="InterPro" id="IPR052356">
    <property type="entry name" value="Thiol_S-MT"/>
</dbReference>
<dbReference type="GO" id="GO:0032259">
    <property type="term" value="P:methylation"/>
    <property type="evidence" value="ECO:0007669"/>
    <property type="project" value="UniProtKB-KW"/>
</dbReference>
<evidence type="ECO:0000259" key="1">
    <source>
        <dbReference type="Pfam" id="PF08241"/>
    </source>
</evidence>
<dbReference type="InterPro" id="IPR029063">
    <property type="entry name" value="SAM-dependent_MTases_sf"/>
</dbReference>
<accession>A0A1G8ENU8</accession>
<sequence>MVVHVPQPSIPSEIRDGVGWGMEQFHHPRPVRCGGAMTPQRHQLMEGLSGRVLELGAGDGVKLTCYPATCEEIVLVEPDPFLRAAARLVAEDVPVPVRVLDGDVSRLPVESGSCDTVISSLALCCAPHLDEALRQVRRALRPGGELRFHEHPRSAHPVLALAEEMVTPVWARVCGGCHPARDLVTALESAGFTIDRLDRFTRWHVSHVIGRAHAAAA</sequence>
<gene>
    <name evidence="2" type="ORF">SAMN05421869_10353</name>
</gene>
<dbReference type="RefSeq" id="WP_090930005.1">
    <property type="nucleotide sequence ID" value="NZ_FNDJ01000003.1"/>
</dbReference>
<dbReference type="Gene3D" id="3.40.50.150">
    <property type="entry name" value="Vaccinia Virus protein VP39"/>
    <property type="match status" value="1"/>
</dbReference>
<dbReference type="OrthoDB" id="65624at2"/>
<evidence type="ECO:0000313" key="2">
    <source>
        <dbReference type="EMBL" id="SDH71586.1"/>
    </source>
</evidence>
<proteinExistence type="predicted"/>
<protein>
    <submittedName>
        <fullName evidence="2">Methyltransferase domain-containing protein</fullName>
    </submittedName>
</protein>
<dbReference type="PANTHER" id="PTHR45036">
    <property type="entry name" value="METHYLTRANSFERASE LIKE 7B"/>
    <property type="match status" value="1"/>
</dbReference>
<feature type="domain" description="Methyltransferase type 11" evidence="1">
    <location>
        <begin position="53"/>
        <end position="147"/>
    </location>
</feature>
<keyword evidence="3" id="KW-1185">Reference proteome</keyword>
<organism evidence="2 3">
    <name type="scientific">Nonomuraea jiangxiensis</name>
    <dbReference type="NCBI Taxonomy" id="633440"/>
    <lineage>
        <taxon>Bacteria</taxon>
        <taxon>Bacillati</taxon>
        <taxon>Actinomycetota</taxon>
        <taxon>Actinomycetes</taxon>
        <taxon>Streptosporangiales</taxon>
        <taxon>Streptosporangiaceae</taxon>
        <taxon>Nonomuraea</taxon>
    </lineage>
</organism>
<keyword evidence="2" id="KW-0489">Methyltransferase</keyword>
<evidence type="ECO:0000313" key="3">
    <source>
        <dbReference type="Proteomes" id="UP000199202"/>
    </source>
</evidence>
<dbReference type="GO" id="GO:0008757">
    <property type="term" value="F:S-adenosylmethionine-dependent methyltransferase activity"/>
    <property type="evidence" value="ECO:0007669"/>
    <property type="project" value="InterPro"/>
</dbReference>
<dbReference type="Pfam" id="PF08241">
    <property type="entry name" value="Methyltransf_11"/>
    <property type="match status" value="1"/>
</dbReference>
<keyword evidence="2" id="KW-0808">Transferase</keyword>
<dbReference type="CDD" id="cd02440">
    <property type="entry name" value="AdoMet_MTases"/>
    <property type="match status" value="1"/>
</dbReference>
<dbReference type="Proteomes" id="UP000199202">
    <property type="component" value="Unassembled WGS sequence"/>
</dbReference>